<feature type="signal peptide" evidence="4">
    <location>
        <begin position="1"/>
        <end position="21"/>
    </location>
</feature>
<dbReference type="GO" id="GO:0007623">
    <property type="term" value="P:circadian rhythm"/>
    <property type="evidence" value="ECO:0007669"/>
    <property type="project" value="UniProtKB-ARBA"/>
</dbReference>
<name>A0AAN7SGP9_9COLE</name>
<dbReference type="InterPro" id="IPR010562">
    <property type="entry name" value="Haemolymph_juvenile_hormone-bd"/>
</dbReference>
<dbReference type="Proteomes" id="UP001353858">
    <property type="component" value="Unassembled WGS sequence"/>
</dbReference>
<comment type="similarity">
    <text evidence="3">Belongs to the TO family.</text>
</comment>
<dbReference type="FunFam" id="3.15.10.30:FF:000001">
    <property type="entry name" value="Takeout-like protein 1"/>
    <property type="match status" value="1"/>
</dbReference>
<evidence type="ECO:0000256" key="2">
    <source>
        <dbReference type="ARBA" id="ARBA00023108"/>
    </source>
</evidence>
<proteinExistence type="inferred from homology"/>
<accession>A0AAN7SGP9</accession>
<dbReference type="EMBL" id="JARPUR010000003">
    <property type="protein sequence ID" value="KAK4880292.1"/>
    <property type="molecule type" value="Genomic_DNA"/>
</dbReference>
<gene>
    <name evidence="5" type="ORF">RN001_008438</name>
</gene>
<protein>
    <submittedName>
        <fullName evidence="5">Uncharacterized protein</fullName>
    </submittedName>
</protein>
<feature type="chain" id="PRO_5042975628" evidence="4">
    <location>
        <begin position="22"/>
        <end position="250"/>
    </location>
</feature>
<comment type="caution">
    <text evidence="5">The sequence shown here is derived from an EMBL/GenBank/DDBJ whole genome shotgun (WGS) entry which is preliminary data.</text>
</comment>
<reference evidence="6" key="1">
    <citation type="submission" date="2023-01" db="EMBL/GenBank/DDBJ databases">
        <title>Key to firefly adult light organ development and bioluminescence: homeobox transcription factors regulate luciferase expression and transportation to peroxisome.</title>
        <authorList>
            <person name="Fu X."/>
        </authorList>
    </citation>
    <scope>NUCLEOTIDE SEQUENCE [LARGE SCALE GENOMIC DNA]</scope>
</reference>
<keyword evidence="6" id="KW-1185">Reference proteome</keyword>
<keyword evidence="2" id="KW-0090">Biological rhythms</keyword>
<dbReference type="AlphaFoldDB" id="A0AAN7SGP9"/>
<evidence type="ECO:0000256" key="4">
    <source>
        <dbReference type="SAM" id="SignalP"/>
    </source>
</evidence>
<dbReference type="Gene3D" id="3.15.10.30">
    <property type="entry name" value="Haemolymph juvenile hormone binding protein"/>
    <property type="match status" value="1"/>
</dbReference>
<dbReference type="InterPro" id="IPR038606">
    <property type="entry name" value="To_sf"/>
</dbReference>
<dbReference type="SMART" id="SM00700">
    <property type="entry name" value="JHBP"/>
    <property type="match status" value="1"/>
</dbReference>
<evidence type="ECO:0000313" key="6">
    <source>
        <dbReference type="Proteomes" id="UP001353858"/>
    </source>
</evidence>
<dbReference type="GO" id="GO:0005615">
    <property type="term" value="C:extracellular space"/>
    <property type="evidence" value="ECO:0007669"/>
    <property type="project" value="TreeGrafter"/>
</dbReference>
<organism evidence="5 6">
    <name type="scientific">Aquatica leii</name>
    <dbReference type="NCBI Taxonomy" id="1421715"/>
    <lineage>
        <taxon>Eukaryota</taxon>
        <taxon>Metazoa</taxon>
        <taxon>Ecdysozoa</taxon>
        <taxon>Arthropoda</taxon>
        <taxon>Hexapoda</taxon>
        <taxon>Insecta</taxon>
        <taxon>Pterygota</taxon>
        <taxon>Neoptera</taxon>
        <taxon>Endopterygota</taxon>
        <taxon>Coleoptera</taxon>
        <taxon>Polyphaga</taxon>
        <taxon>Elateriformia</taxon>
        <taxon>Elateroidea</taxon>
        <taxon>Lampyridae</taxon>
        <taxon>Luciolinae</taxon>
        <taxon>Aquatica</taxon>
    </lineage>
</organism>
<sequence length="250" mass="28409">MQTVSLLSFIFLEVSVTPVLLQNIPSYVQLCKRNDPKLSECFINSVNTIRPYLIKGIPEMDLPQGEPLYYFNATANLDAEQAALVVKVWNQQADGLMNFDLKSVNIDLDNAKCTFDIFFPNARLQGEYSFQGKLFLFEIDTSGYYKLNSTGISANTKFVGRYHTKKGKQHIEFDEVSMKLEVGDAQIYFTNLINGNEQLTATVNQAVNENIHTFINELRPIIEETLAGFVKMYINAVFRLFPVNTLFPSE</sequence>
<dbReference type="PANTHER" id="PTHR11008">
    <property type="entry name" value="PROTEIN TAKEOUT-LIKE PROTEIN"/>
    <property type="match status" value="1"/>
</dbReference>
<evidence type="ECO:0000256" key="3">
    <source>
        <dbReference type="ARBA" id="ARBA00060902"/>
    </source>
</evidence>
<evidence type="ECO:0000256" key="1">
    <source>
        <dbReference type="ARBA" id="ARBA00022729"/>
    </source>
</evidence>
<dbReference type="Pfam" id="PF06585">
    <property type="entry name" value="JHBP"/>
    <property type="match status" value="1"/>
</dbReference>
<evidence type="ECO:0000313" key="5">
    <source>
        <dbReference type="EMBL" id="KAK4880292.1"/>
    </source>
</evidence>
<keyword evidence="1 4" id="KW-0732">Signal</keyword>
<dbReference type="PANTHER" id="PTHR11008:SF14">
    <property type="entry name" value="CIRCADIAN CLOCK-CONTROLLED PROTEIN-LIKE PROTEIN"/>
    <property type="match status" value="1"/>
</dbReference>